<accession>A0AAD5KTV6</accession>
<dbReference type="Proteomes" id="UP000820818">
    <property type="component" value="Unassembled WGS sequence"/>
</dbReference>
<reference evidence="1" key="1">
    <citation type="submission" date="2022-05" db="EMBL/GenBank/DDBJ databases">
        <title>A multi-omics perspective on studying reproductive biology in Daphnia sinensis.</title>
        <authorList>
            <person name="Jia J."/>
        </authorList>
    </citation>
    <scope>NUCLEOTIDE SEQUENCE</scope>
    <source>
        <strain evidence="1">WSL</strain>
    </source>
</reference>
<organism evidence="1 2">
    <name type="scientific">Daphnia sinensis</name>
    <dbReference type="NCBI Taxonomy" id="1820382"/>
    <lineage>
        <taxon>Eukaryota</taxon>
        <taxon>Metazoa</taxon>
        <taxon>Ecdysozoa</taxon>
        <taxon>Arthropoda</taxon>
        <taxon>Crustacea</taxon>
        <taxon>Branchiopoda</taxon>
        <taxon>Diplostraca</taxon>
        <taxon>Cladocera</taxon>
        <taxon>Anomopoda</taxon>
        <taxon>Daphniidae</taxon>
        <taxon>Daphnia</taxon>
        <taxon>Daphnia similis group</taxon>
    </lineage>
</organism>
<proteinExistence type="predicted"/>
<dbReference type="AlphaFoldDB" id="A0AAD5KTV6"/>
<gene>
    <name evidence="1" type="ORF">GHT06_001855</name>
</gene>
<comment type="caution">
    <text evidence="1">The sequence shown here is derived from an EMBL/GenBank/DDBJ whole genome shotgun (WGS) entry which is preliminary data.</text>
</comment>
<evidence type="ECO:0000313" key="1">
    <source>
        <dbReference type="EMBL" id="KAI9549455.1"/>
    </source>
</evidence>
<evidence type="ECO:0000313" key="2">
    <source>
        <dbReference type="Proteomes" id="UP000820818"/>
    </source>
</evidence>
<name>A0AAD5KTV6_9CRUS</name>
<dbReference type="EMBL" id="WJBH02000296">
    <property type="protein sequence ID" value="KAI9549455.1"/>
    <property type="molecule type" value="Genomic_DNA"/>
</dbReference>
<keyword evidence="2" id="KW-1185">Reference proteome</keyword>
<sequence length="158" mass="17869">MTAIKTIMNSLETFFAEQDAKVADGEVKWAFERAAAMKEFKSNPENRKMNQYSYYEKLFAVAGGKTWYNIFDGRNATMIEELVRKNSKSKNDKRNARIAAKLLKSGVTEVTDAKVAYCQDGFRGHFVVNGDKIVTVESILVGGYNIQCLHQRVLVNVK</sequence>
<protein>
    <submittedName>
        <fullName evidence="1">Uncharacterized protein</fullName>
    </submittedName>
</protein>